<keyword evidence="2 3" id="KW-0040">ANK repeat</keyword>
<feature type="domain" description="GP-PDE" evidence="6">
    <location>
        <begin position="846"/>
        <end position="1156"/>
    </location>
</feature>
<feature type="region of interest" description="Disordered" evidence="4">
    <location>
        <begin position="1"/>
        <end position="32"/>
    </location>
</feature>
<feature type="repeat" description="ANK" evidence="3">
    <location>
        <begin position="398"/>
        <end position="430"/>
    </location>
</feature>
<evidence type="ECO:0000256" key="3">
    <source>
        <dbReference type="PROSITE-ProRule" id="PRU00023"/>
    </source>
</evidence>
<dbReference type="Gene3D" id="1.25.40.20">
    <property type="entry name" value="Ankyrin repeat-containing domain"/>
    <property type="match status" value="2"/>
</dbReference>
<dbReference type="eggNOG" id="KOG2421">
    <property type="taxonomic scope" value="Eukaryota"/>
</dbReference>
<gene>
    <name evidence="7" type="ORF">PIIN_05744</name>
</gene>
<feature type="repeat" description="ANK" evidence="3">
    <location>
        <begin position="464"/>
        <end position="490"/>
    </location>
</feature>
<sequence length="1156" mass="127156">MSPGFDKGPADVLPPRPLQARNSGNSGHKAVVNPRRNTLGVVDERASFGKRLLSERIPGWFDYYLDYKALKRIVSSVHTADQSTVDVSTQSQVGLSLKPSDMLQATTGVVQPLWEPSTPLDGMSSTLSTTLAANTSLDLHRSPDFQMKKAAFFFKLQRELDKACPKTHRHAYSELKLRMITLLSKRQAAINRIPPDSVDLESIKDHVEWKAVIEGFTLLQNDLLKLQQFVDINGIGFRKILKKWDKRSKSATKELYLVRQVEVQPVFNRQLITEFSDTVTACLLNLTDADVPISETLQSELSLHDSVLNAQLSREPLTRSRAFVDLENMVRSAVANNDVEATRQALIAANDLVTAPDGQTFVARILWKSAIDAEPELADLILDSPTTPCDFKFVDDINGRTCMHEAASAGALRLINLCISKGVEVNRRDSYGRTALHYGVIGGHTDCVRQLLAAKADPLVLDMDDYSPLYYAVVYGHLDCVRALLEFGAEDGLHAHDVNLLSFACQYGHVEIAILLLGKGAKQIPNTNGEYPIHLAAAAGHDGICKLLVERAKETIDIPDKFNEWTPLFHAAHKGRTAVVKTLIDAGCNPQAVDETGKTAIFYAGWYGHVESVSLLLQTTQESIVATAAPSVPQSQLPETSEHKPRLEAELADMDTDLIPSLALPPPIMPFRIYGHNYLDKQYLVQITLGQPYSRFSAGAHESPVEITAWSWDQPIGTPHPRPQSLLKMVMTSRAENTAVPVSLTIPLSEDRDVITFQVQDLSELSLEFSFYPKFGSKTIGRAAVLPSVFKDLKDSKIISLAILDHRLHIIGRVIFEACIIRPFGGVTLQPGGALETYWKSSSQFSSKVDHVVSSPSALDSTHTSPSNHSILNPSGSVMISSLSNDFITFVVQGTRDLVPVVHSEWNLPVEGLSIGVSDVTSDQFTAIAKRQGRSLDPSSVRTPMTTQQWADLVSKTMTTLEDVFSVLPPDIGVNIHVAYPNRAIRDSYSLGHCLDLNSYVESILMVIYRAASVYPRRRLSFLSFSPSVCTALNWKQPNYPVFFASHCGLLEKERAKWRPPRPEPETDRRCSSVAAAVEFAHTNNLLGVFLNAGLLTQVPALIQAVKDANLLLGAFGTVETVTTLQNAPGHPLGRPDATWAGGVIRFVDNTNLAVL</sequence>
<dbReference type="HOGENOM" id="CLU_002842_0_1_1"/>
<dbReference type="SUPFAM" id="SSF51695">
    <property type="entry name" value="PLC-like phosphodiesterases"/>
    <property type="match status" value="1"/>
</dbReference>
<name>G4TKG8_SERID</name>
<dbReference type="Gene3D" id="3.20.20.190">
    <property type="entry name" value="Phosphatidylinositol (PI) phosphodiesterase"/>
    <property type="match status" value="1"/>
</dbReference>
<dbReference type="GO" id="GO:0008081">
    <property type="term" value="F:phosphoric diester hydrolase activity"/>
    <property type="evidence" value="ECO:0007669"/>
    <property type="project" value="InterPro"/>
</dbReference>
<dbReference type="InParanoid" id="G4TKG8"/>
<dbReference type="Pfam" id="PF25329">
    <property type="entry name" value="C2_GDE1"/>
    <property type="match status" value="1"/>
</dbReference>
<evidence type="ECO:0000256" key="4">
    <source>
        <dbReference type="SAM" id="MobiDB-lite"/>
    </source>
</evidence>
<dbReference type="PROSITE" id="PS50088">
    <property type="entry name" value="ANK_REPEAT"/>
    <property type="match status" value="5"/>
</dbReference>
<feature type="repeat" description="ANK" evidence="3">
    <location>
        <begin position="563"/>
        <end position="595"/>
    </location>
</feature>
<feature type="domain" description="SPX" evidence="5">
    <location>
        <begin position="46"/>
        <end position="258"/>
    </location>
</feature>
<dbReference type="Proteomes" id="UP000007148">
    <property type="component" value="Unassembled WGS sequence"/>
</dbReference>
<evidence type="ECO:0000313" key="7">
    <source>
        <dbReference type="EMBL" id="CCA71809.1"/>
    </source>
</evidence>
<dbReference type="InterPro" id="IPR050889">
    <property type="entry name" value="Dendritic_Spine_Reg/Scaffold"/>
</dbReference>
<accession>G4TKG8</accession>
<feature type="repeat" description="ANK" evidence="3">
    <location>
        <begin position="528"/>
        <end position="551"/>
    </location>
</feature>
<dbReference type="Pfam" id="PF03009">
    <property type="entry name" value="GDPD"/>
    <property type="match status" value="1"/>
</dbReference>
<dbReference type="InterPro" id="IPR017946">
    <property type="entry name" value="PLC-like_Pdiesterase_TIM-brl"/>
</dbReference>
<proteinExistence type="predicted"/>
<keyword evidence="8" id="KW-1185">Reference proteome</keyword>
<protein>
    <submittedName>
        <fullName evidence="7">Probable PHO81-cyclin-dependent kinase inhibitor</fullName>
    </submittedName>
</protein>
<comment type="caution">
    <text evidence="7">The sequence shown here is derived from an EMBL/GenBank/DDBJ whole genome shotgun (WGS) entry which is preliminary data.</text>
</comment>
<dbReference type="GO" id="GO:0006629">
    <property type="term" value="P:lipid metabolic process"/>
    <property type="evidence" value="ECO:0007669"/>
    <property type="project" value="InterPro"/>
</dbReference>
<organism evidence="7 8">
    <name type="scientific">Serendipita indica (strain DSM 11827)</name>
    <name type="common">Root endophyte fungus</name>
    <name type="synonym">Piriformospora indica</name>
    <dbReference type="NCBI Taxonomy" id="1109443"/>
    <lineage>
        <taxon>Eukaryota</taxon>
        <taxon>Fungi</taxon>
        <taxon>Dikarya</taxon>
        <taxon>Basidiomycota</taxon>
        <taxon>Agaricomycotina</taxon>
        <taxon>Agaricomycetes</taxon>
        <taxon>Sebacinales</taxon>
        <taxon>Serendipitaceae</taxon>
        <taxon>Serendipita</taxon>
    </lineage>
</organism>
<dbReference type="OMA" id="LCTALNW"/>
<dbReference type="PANTHER" id="PTHR24166">
    <property type="entry name" value="ROLLING PEBBLES, ISOFORM B"/>
    <property type="match status" value="1"/>
</dbReference>
<evidence type="ECO:0000259" key="6">
    <source>
        <dbReference type="PROSITE" id="PS51704"/>
    </source>
</evidence>
<dbReference type="eggNOG" id="KOG1161">
    <property type="taxonomic scope" value="Eukaryota"/>
</dbReference>
<dbReference type="SUPFAM" id="SSF48403">
    <property type="entry name" value="Ankyrin repeat"/>
    <property type="match status" value="1"/>
</dbReference>
<dbReference type="InterPro" id="IPR002110">
    <property type="entry name" value="Ankyrin_rpt"/>
</dbReference>
<dbReference type="InterPro" id="IPR036770">
    <property type="entry name" value="Ankyrin_rpt-contain_sf"/>
</dbReference>
<dbReference type="SMART" id="SM00248">
    <property type="entry name" value="ANK"/>
    <property type="match status" value="7"/>
</dbReference>
<dbReference type="InterPro" id="IPR057506">
    <property type="entry name" value="C2_GPCPD1"/>
</dbReference>
<keyword evidence="1" id="KW-0677">Repeat</keyword>
<dbReference type="OrthoDB" id="1577640at2759"/>
<evidence type="ECO:0000313" key="8">
    <source>
        <dbReference type="Proteomes" id="UP000007148"/>
    </source>
</evidence>
<dbReference type="STRING" id="1109443.G4TKG8"/>
<dbReference type="Pfam" id="PF03105">
    <property type="entry name" value="SPX"/>
    <property type="match status" value="1"/>
</dbReference>
<dbReference type="PROSITE" id="PS50297">
    <property type="entry name" value="ANK_REP_REGION"/>
    <property type="match status" value="5"/>
</dbReference>
<dbReference type="PROSITE" id="PS51704">
    <property type="entry name" value="GP_PDE"/>
    <property type="match status" value="1"/>
</dbReference>
<evidence type="ECO:0000259" key="5">
    <source>
        <dbReference type="PROSITE" id="PS51382"/>
    </source>
</evidence>
<dbReference type="AlphaFoldDB" id="G4TKG8"/>
<dbReference type="InterPro" id="IPR004331">
    <property type="entry name" value="SPX_dom"/>
</dbReference>
<reference evidence="7 8" key="1">
    <citation type="journal article" date="2011" name="PLoS Pathog.">
        <title>Endophytic Life Strategies Decoded by Genome and Transcriptome Analyses of the Mutualistic Root Symbiont Piriformospora indica.</title>
        <authorList>
            <person name="Zuccaro A."/>
            <person name="Lahrmann U."/>
            <person name="Guldener U."/>
            <person name="Langen G."/>
            <person name="Pfiffi S."/>
            <person name="Biedenkopf D."/>
            <person name="Wong P."/>
            <person name="Samans B."/>
            <person name="Grimm C."/>
            <person name="Basiewicz M."/>
            <person name="Murat C."/>
            <person name="Martin F."/>
            <person name="Kogel K.H."/>
        </authorList>
    </citation>
    <scope>NUCLEOTIDE SEQUENCE [LARGE SCALE GENOMIC DNA]</scope>
    <source>
        <strain evidence="7 8">DSM 11827</strain>
    </source>
</reference>
<evidence type="ECO:0000256" key="2">
    <source>
        <dbReference type="ARBA" id="ARBA00023043"/>
    </source>
</evidence>
<dbReference type="InterPro" id="IPR030395">
    <property type="entry name" value="GP_PDE_dom"/>
</dbReference>
<feature type="repeat" description="ANK" evidence="3">
    <location>
        <begin position="431"/>
        <end position="463"/>
    </location>
</feature>
<dbReference type="PROSITE" id="PS51382">
    <property type="entry name" value="SPX"/>
    <property type="match status" value="1"/>
</dbReference>
<dbReference type="eggNOG" id="KOG0504">
    <property type="taxonomic scope" value="Eukaryota"/>
</dbReference>
<dbReference type="PANTHER" id="PTHR24166:SF48">
    <property type="entry name" value="PROTEIN VAPYRIN"/>
    <property type="match status" value="1"/>
</dbReference>
<dbReference type="EMBL" id="CAFZ01000135">
    <property type="protein sequence ID" value="CCA71809.1"/>
    <property type="molecule type" value="Genomic_DNA"/>
</dbReference>
<dbReference type="Pfam" id="PF12796">
    <property type="entry name" value="Ank_2"/>
    <property type="match status" value="2"/>
</dbReference>
<evidence type="ECO:0000256" key="1">
    <source>
        <dbReference type="ARBA" id="ARBA00022737"/>
    </source>
</evidence>